<dbReference type="Pfam" id="PF00656">
    <property type="entry name" value="Peptidase_C14"/>
    <property type="match status" value="1"/>
</dbReference>
<accession>A0A8H7A7A5</accession>
<dbReference type="PANTHER" id="PTHR48104:SF30">
    <property type="entry name" value="METACASPASE-1"/>
    <property type="match status" value="1"/>
</dbReference>
<evidence type="ECO:0000256" key="1">
    <source>
        <dbReference type="ARBA" id="ARBA00009005"/>
    </source>
</evidence>
<name>A0A8H7A7A5_PLEOS</name>
<dbReference type="GO" id="GO:0005737">
    <property type="term" value="C:cytoplasm"/>
    <property type="evidence" value="ECO:0007669"/>
    <property type="project" value="TreeGrafter"/>
</dbReference>
<comment type="similarity">
    <text evidence="1">Belongs to the peptidase C14B family.</text>
</comment>
<evidence type="ECO:0000259" key="5">
    <source>
        <dbReference type="Pfam" id="PF00656"/>
    </source>
</evidence>
<dbReference type="AlphaFoldDB" id="A0A8H7A7A5"/>
<proteinExistence type="inferred from homology"/>
<keyword evidence="7" id="KW-1185">Reference proteome</keyword>
<protein>
    <submittedName>
        <fullName evidence="6">Metacaspase</fullName>
    </submittedName>
</protein>
<dbReference type="InterPro" id="IPR050452">
    <property type="entry name" value="Metacaspase"/>
</dbReference>
<evidence type="ECO:0000313" key="7">
    <source>
        <dbReference type="Proteomes" id="UP000623687"/>
    </source>
</evidence>
<dbReference type="RefSeq" id="XP_036635284.1">
    <property type="nucleotide sequence ID" value="XM_036773811.1"/>
</dbReference>
<feature type="domain" description="Peptidase C14 caspase" evidence="5">
    <location>
        <begin position="147"/>
        <end position="347"/>
    </location>
</feature>
<keyword evidence="3" id="KW-0788">Thiol protease</keyword>
<dbReference type="Proteomes" id="UP000623687">
    <property type="component" value="Unassembled WGS sequence"/>
</dbReference>
<keyword evidence="2" id="KW-0053">Apoptosis</keyword>
<evidence type="ECO:0000256" key="4">
    <source>
        <dbReference type="SAM" id="MobiDB-lite"/>
    </source>
</evidence>
<dbReference type="GO" id="GO:0006915">
    <property type="term" value="P:apoptotic process"/>
    <property type="evidence" value="ECO:0007669"/>
    <property type="project" value="UniProtKB-KW"/>
</dbReference>
<evidence type="ECO:0000256" key="3">
    <source>
        <dbReference type="ARBA" id="ARBA00022807"/>
    </source>
</evidence>
<dbReference type="Gene3D" id="3.40.50.12660">
    <property type="match status" value="1"/>
</dbReference>
<dbReference type="GeneID" id="59374042"/>
<evidence type="ECO:0000313" key="6">
    <source>
        <dbReference type="EMBL" id="KAF7437385.1"/>
    </source>
</evidence>
<keyword evidence="3" id="KW-0645">Protease</keyword>
<sequence length="365" mass="40900">MPTQGPAGMSAYHQSTTERQIRTYGRQQVIYTQGAQVVTVIQKSKHHHHKHHHSKHHHSSTSRPPILIQHSSPAAPQLNQTYPTAPILSLPYAQPQSYSQPNLPQSGTAHYSQPQFVQPNYVTPDYQQADGQPFDADQSPYSKCTGRRKALCIGINYFGQPNELRGCVNDAKRVRDFLIRNHRFRESDIVMLTDDSPDPGKLPTRSNIIRAMKWLVRSGRPHDSLFFHYSGHGGQTPDLDGDEIDGFDEVIFPMDYKEKGHVTDDTMHDIMASSSTLSQGLVVHICIMSCYHRRSSHYPAIYRPNCRVKRQHITPQARERKSSPADVISFSGCKDGQTSADTFANGVAVGAMSHVSPSLHTWIGS</sequence>
<dbReference type="GO" id="GO:0004197">
    <property type="term" value="F:cysteine-type endopeptidase activity"/>
    <property type="evidence" value="ECO:0007669"/>
    <property type="project" value="InterPro"/>
</dbReference>
<feature type="region of interest" description="Disordered" evidence="4">
    <location>
        <begin position="41"/>
        <end position="69"/>
    </location>
</feature>
<feature type="compositionally biased region" description="Basic residues" evidence="4">
    <location>
        <begin position="43"/>
        <end position="60"/>
    </location>
</feature>
<dbReference type="EMBL" id="JACETU010000002">
    <property type="protein sequence ID" value="KAF7437385.1"/>
    <property type="molecule type" value="Genomic_DNA"/>
</dbReference>
<gene>
    <name evidence="6" type="primary">MCA5</name>
    <name evidence="6" type="ORF">PC9H_004224</name>
</gene>
<dbReference type="SUPFAM" id="SSF52129">
    <property type="entry name" value="Caspase-like"/>
    <property type="match status" value="1"/>
</dbReference>
<reference evidence="6" key="1">
    <citation type="submission" date="2019-07" db="EMBL/GenBank/DDBJ databases">
        <authorList>
            <person name="Palmer J.M."/>
        </authorList>
    </citation>
    <scope>NUCLEOTIDE SEQUENCE</scope>
    <source>
        <strain evidence="6">PC9</strain>
    </source>
</reference>
<evidence type="ECO:0000256" key="2">
    <source>
        <dbReference type="ARBA" id="ARBA00022703"/>
    </source>
</evidence>
<comment type="caution">
    <text evidence="6">The sequence shown here is derived from an EMBL/GenBank/DDBJ whole genome shotgun (WGS) entry which is preliminary data.</text>
</comment>
<dbReference type="VEuPathDB" id="FungiDB:PC9H_004224"/>
<dbReference type="InterPro" id="IPR011600">
    <property type="entry name" value="Pept_C14_caspase"/>
</dbReference>
<dbReference type="GO" id="GO:0006508">
    <property type="term" value="P:proteolysis"/>
    <property type="evidence" value="ECO:0007669"/>
    <property type="project" value="InterPro"/>
</dbReference>
<organism evidence="6 7">
    <name type="scientific">Pleurotus ostreatus</name>
    <name type="common">Oyster mushroom</name>
    <name type="synonym">White-rot fungus</name>
    <dbReference type="NCBI Taxonomy" id="5322"/>
    <lineage>
        <taxon>Eukaryota</taxon>
        <taxon>Fungi</taxon>
        <taxon>Dikarya</taxon>
        <taxon>Basidiomycota</taxon>
        <taxon>Agaricomycotina</taxon>
        <taxon>Agaricomycetes</taxon>
        <taxon>Agaricomycetidae</taxon>
        <taxon>Agaricales</taxon>
        <taxon>Pleurotineae</taxon>
        <taxon>Pleurotaceae</taxon>
        <taxon>Pleurotus</taxon>
    </lineage>
</organism>
<dbReference type="PANTHER" id="PTHR48104">
    <property type="entry name" value="METACASPASE-4"/>
    <property type="match status" value="1"/>
</dbReference>
<keyword evidence="3" id="KW-0378">Hydrolase</keyword>
<dbReference type="InterPro" id="IPR029030">
    <property type="entry name" value="Caspase-like_dom_sf"/>
</dbReference>
<dbReference type="OrthoDB" id="3223806at2759"/>